<dbReference type="SUPFAM" id="SSF53850">
    <property type="entry name" value="Periplasmic binding protein-like II"/>
    <property type="match status" value="1"/>
</dbReference>
<name>A0ABN8MEB5_9CNID</name>
<dbReference type="InterPro" id="IPR018195">
    <property type="entry name" value="Transferrin_Fe_BS"/>
</dbReference>
<protein>
    <recommendedName>
        <fullName evidence="4">Transferrin-like domain-containing protein</fullName>
    </recommendedName>
</protein>
<dbReference type="PRINTS" id="PR00422">
    <property type="entry name" value="TRANSFERRIN"/>
</dbReference>
<dbReference type="Pfam" id="PF00405">
    <property type="entry name" value="Transferrin"/>
    <property type="match status" value="1"/>
</dbReference>
<feature type="transmembrane region" description="Helical" evidence="3">
    <location>
        <begin position="6"/>
        <end position="25"/>
    </location>
</feature>
<dbReference type="PANTHER" id="PTHR11485">
    <property type="entry name" value="TRANSFERRIN"/>
    <property type="match status" value="1"/>
</dbReference>
<feature type="compositionally biased region" description="Low complexity" evidence="2">
    <location>
        <begin position="363"/>
        <end position="374"/>
    </location>
</feature>
<keyword evidence="3" id="KW-1133">Transmembrane helix</keyword>
<evidence type="ECO:0000313" key="6">
    <source>
        <dbReference type="Proteomes" id="UP001159427"/>
    </source>
</evidence>
<feature type="region of interest" description="Disordered" evidence="2">
    <location>
        <begin position="363"/>
        <end position="390"/>
    </location>
</feature>
<accession>A0ABN8MEB5</accession>
<evidence type="ECO:0000256" key="2">
    <source>
        <dbReference type="SAM" id="MobiDB-lite"/>
    </source>
</evidence>
<keyword evidence="3" id="KW-0472">Membrane</keyword>
<dbReference type="PROSITE" id="PS51408">
    <property type="entry name" value="TRANSFERRIN_LIKE_4"/>
    <property type="match status" value="1"/>
</dbReference>
<organism evidence="5 6">
    <name type="scientific">Porites evermanni</name>
    <dbReference type="NCBI Taxonomy" id="104178"/>
    <lineage>
        <taxon>Eukaryota</taxon>
        <taxon>Metazoa</taxon>
        <taxon>Cnidaria</taxon>
        <taxon>Anthozoa</taxon>
        <taxon>Hexacorallia</taxon>
        <taxon>Scleractinia</taxon>
        <taxon>Fungiina</taxon>
        <taxon>Poritidae</taxon>
        <taxon>Porites</taxon>
    </lineage>
</organism>
<evidence type="ECO:0000256" key="3">
    <source>
        <dbReference type="SAM" id="Phobius"/>
    </source>
</evidence>
<gene>
    <name evidence="5" type="ORF">PEVE_00030497</name>
</gene>
<dbReference type="Proteomes" id="UP001159427">
    <property type="component" value="Unassembled WGS sequence"/>
</dbReference>
<evidence type="ECO:0000256" key="1">
    <source>
        <dbReference type="ARBA" id="ARBA00022737"/>
    </source>
</evidence>
<dbReference type="InterPro" id="IPR001156">
    <property type="entry name" value="Transferrin-like_dom"/>
</dbReference>
<proteinExistence type="predicted"/>
<keyword evidence="6" id="KW-1185">Reference proteome</keyword>
<dbReference type="PANTHER" id="PTHR11485:SF29">
    <property type="entry name" value="TRANSFERRIN 2"/>
    <property type="match status" value="1"/>
</dbReference>
<comment type="caution">
    <text evidence="5">The sequence shown here is derived from an EMBL/GenBank/DDBJ whole genome shotgun (WGS) entry which is preliminary data.</text>
</comment>
<feature type="domain" description="Transferrin-like" evidence="4">
    <location>
        <begin position="27"/>
        <end position="358"/>
    </location>
</feature>
<evidence type="ECO:0000313" key="5">
    <source>
        <dbReference type="EMBL" id="CAH3027022.1"/>
    </source>
</evidence>
<reference evidence="5 6" key="1">
    <citation type="submission" date="2022-05" db="EMBL/GenBank/DDBJ databases">
        <authorList>
            <consortium name="Genoscope - CEA"/>
            <person name="William W."/>
        </authorList>
    </citation>
    <scope>NUCLEOTIDE SEQUENCE [LARGE SCALE GENOMIC DNA]</scope>
</reference>
<sequence length="419" mass="45039">MLVWPGIFVICNFSFLIFTGLGEGFQMRWCTISAEETSKCNDFKTVIATLASQASLPAVTFSCVQGSNAVDCMAKIQSGLADLITLDGGEILTAGKMHDMVPIVGEDYESGAPTTSYFAVAVTKKNSGITFKTLKGKKSCHTGAGKTAGWNVPVGTLLSDNIMPTDMSCNAYIAAGKFFNKSCVPNVKTSTYDPKGTNPSDLCALCTDECNKSGKYSGYSGAFQCLKDGVGDVAFIKHTTVPSAYASQFMYLCKDGSTKANWNDNCYLAQVPSHAVMVKKGNTNNANYRNLLLKASDTYGINQTNSSMFQLFESFKYMNGRDLLFKDSAKKLVDVGEKDTYQKWLGYEYLNDLEALDACHTTPTTSTTLSTPTTPMTPPTTPTTPTGPSAGGNINKLQSLVAMISAFTAALCYTGTLFE</sequence>
<dbReference type="Gene3D" id="3.40.190.10">
    <property type="entry name" value="Periplasmic binding protein-like II"/>
    <property type="match status" value="2"/>
</dbReference>
<dbReference type="EMBL" id="CALNXI010000431">
    <property type="protein sequence ID" value="CAH3027022.1"/>
    <property type="molecule type" value="Genomic_DNA"/>
</dbReference>
<keyword evidence="1" id="KW-0677">Repeat</keyword>
<keyword evidence="3" id="KW-0812">Transmembrane</keyword>
<dbReference type="PROSITE" id="PS00206">
    <property type="entry name" value="TRANSFERRIN_LIKE_2"/>
    <property type="match status" value="1"/>
</dbReference>
<dbReference type="SMART" id="SM00094">
    <property type="entry name" value="TR_FER"/>
    <property type="match status" value="1"/>
</dbReference>
<evidence type="ECO:0000259" key="4">
    <source>
        <dbReference type="PROSITE" id="PS51408"/>
    </source>
</evidence>